<reference evidence="1 2" key="1">
    <citation type="submission" date="2024-04" db="EMBL/GenBank/DDBJ databases">
        <title>Tritrichomonas musculus Genome.</title>
        <authorList>
            <person name="Alves-Ferreira E."/>
            <person name="Grigg M."/>
            <person name="Lorenzi H."/>
            <person name="Galac M."/>
        </authorList>
    </citation>
    <scope>NUCLEOTIDE SEQUENCE [LARGE SCALE GENOMIC DNA]</scope>
    <source>
        <strain evidence="1 2">EAF2021</strain>
    </source>
</reference>
<comment type="caution">
    <text evidence="1">The sequence shown here is derived from an EMBL/GenBank/DDBJ whole genome shotgun (WGS) entry which is preliminary data.</text>
</comment>
<dbReference type="Proteomes" id="UP001470230">
    <property type="component" value="Unassembled WGS sequence"/>
</dbReference>
<name>A0ABR2IKV5_9EUKA</name>
<evidence type="ECO:0000313" key="2">
    <source>
        <dbReference type="Proteomes" id="UP001470230"/>
    </source>
</evidence>
<protein>
    <submittedName>
        <fullName evidence="1">Uncharacterized protein</fullName>
    </submittedName>
</protein>
<organism evidence="1 2">
    <name type="scientific">Tritrichomonas musculus</name>
    <dbReference type="NCBI Taxonomy" id="1915356"/>
    <lineage>
        <taxon>Eukaryota</taxon>
        <taxon>Metamonada</taxon>
        <taxon>Parabasalia</taxon>
        <taxon>Tritrichomonadida</taxon>
        <taxon>Tritrichomonadidae</taxon>
        <taxon>Tritrichomonas</taxon>
    </lineage>
</organism>
<accession>A0ABR2IKV5</accession>
<proteinExistence type="predicted"/>
<gene>
    <name evidence="1" type="ORF">M9Y10_011380</name>
</gene>
<sequence length="98" mass="11523">MSIEIENIIDGFYNHIDNINNIQCVDDLMESLHEYLITINADRDLNVCNILSIDEIDDVDDYFKAPYDDDEAMDLKIETIDKCIRLMMTDRDELNDEE</sequence>
<evidence type="ECO:0000313" key="1">
    <source>
        <dbReference type="EMBL" id="KAK8863690.1"/>
    </source>
</evidence>
<dbReference type="EMBL" id="JAPFFF010000017">
    <property type="protein sequence ID" value="KAK8863690.1"/>
    <property type="molecule type" value="Genomic_DNA"/>
</dbReference>
<keyword evidence="2" id="KW-1185">Reference proteome</keyword>